<dbReference type="EMBL" id="LGRX02010445">
    <property type="protein sequence ID" value="KAK3270361.1"/>
    <property type="molecule type" value="Genomic_DNA"/>
</dbReference>
<evidence type="ECO:0000256" key="1">
    <source>
        <dbReference type="ARBA" id="ARBA00022837"/>
    </source>
</evidence>
<dbReference type="GO" id="GO:0005509">
    <property type="term" value="F:calcium ion binding"/>
    <property type="evidence" value="ECO:0007669"/>
    <property type="project" value="InterPro"/>
</dbReference>
<evidence type="ECO:0000256" key="2">
    <source>
        <dbReference type="SAM" id="Phobius"/>
    </source>
</evidence>
<keyword evidence="1" id="KW-0106">Calcium</keyword>
<gene>
    <name evidence="4" type="ORF">CYMTET_21239</name>
</gene>
<dbReference type="AlphaFoldDB" id="A0AAE0L328"/>
<organism evidence="4 5">
    <name type="scientific">Cymbomonas tetramitiformis</name>
    <dbReference type="NCBI Taxonomy" id="36881"/>
    <lineage>
        <taxon>Eukaryota</taxon>
        <taxon>Viridiplantae</taxon>
        <taxon>Chlorophyta</taxon>
        <taxon>Pyramimonadophyceae</taxon>
        <taxon>Pyramimonadales</taxon>
        <taxon>Pyramimonadaceae</taxon>
        <taxon>Cymbomonas</taxon>
    </lineage>
</organism>
<dbReference type="InterPro" id="IPR011992">
    <property type="entry name" value="EF-hand-dom_pair"/>
</dbReference>
<dbReference type="PROSITE" id="PS50222">
    <property type="entry name" value="EF_HAND_2"/>
    <property type="match status" value="1"/>
</dbReference>
<reference evidence="4 5" key="1">
    <citation type="journal article" date="2015" name="Genome Biol. Evol.">
        <title>Comparative Genomics of a Bacterivorous Green Alga Reveals Evolutionary Causalities and Consequences of Phago-Mixotrophic Mode of Nutrition.</title>
        <authorList>
            <person name="Burns J.A."/>
            <person name="Paasch A."/>
            <person name="Narechania A."/>
            <person name="Kim E."/>
        </authorList>
    </citation>
    <scope>NUCLEOTIDE SEQUENCE [LARGE SCALE GENOMIC DNA]</scope>
    <source>
        <strain evidence="4 5">PLY_AMNH</strain>
    </source>
</reference>
<dbReference type="SUPFAM" id="SSF47473">
    <property type="entry name" value="EF-hand"/>
    <property type="match status" value="1"/>
</dbReference>
<comment type="caution">
    <text evidence="4">The sequence shown here is derived from an EMBL/GenBank/DDBJ whole genome shotgun (WGS) entry which is preliminary data.</text>
</comment>
<accession>A0AAE0L328</accession>
<evidence type="ECO:0000313" key="5">
    <source>
        <dbReference type="Proteomes" id="UP001190700"/>
    </source>
</evidence>
<dbReference type="InterPro" id="IPR002048">
    <property type="entry name" value="EF_hand_dom"/>
</dbReference>
<feature type="non-terminal residue" evidence="4">
    <location>
        <position position="179"/>
    </location>
</feature>
<dbReference type="InterPro" id="IPR018247">
    <property type="entry name" value="EF_Hand_1_Ca_BS"/>
</dbReference>
<evidence type="ECO:0000313" key="4">
    <source>
        <dbReference type="EMBL" id="KAK3270361.1"/>
    </source>
</evidence>
<keyword evidence="2" id="KW-1133">Transmembrane helix</keyword>
<feature type="domain" description="EF-hand" evidence="3">
    <location>
        <begin position="126"/>
        <end position="151"/>
    </location>
</feature>
<dbReference type="Proteomes" id="UP001190700">
    <property type="component" value="Unassembled WGS sequence"/>
</dbReference>
<evidence type="ECO:0000259" key="3">
    <source>
        <dbReference type="PROSITE" id="PS50222"/>
    </source>
</evidence>
<sequence length="179" mass="19977">MADLAENFKKRARLLKRQLSILVSRTQKKTLICTTAAVTFLQIFLVLSYLGLLEIKVSGGGEPGGGHVVFTTSLGNEKVEKETDVWKRYYARDEAVPWPDFLTHLLVNQATEVEDLPGKVQAKMGHLFDPNKDGKVSKKEFQRCLQKHGEIGLLATLQKVVNESIGKAVHTRQASIHPK</sequence>
<protein>
    <recommendedName>
        <fullName evidence="3">EF-hand domain-containing protein</fullName>
    </recommendedName>
</protein>
<keyword evidence="2" id="KW-0472">Membrane</keyword>
<proteinExistence type="predicted"/>
<keyword evidence="2" id="KW-0812">Transmembrane</keyword>
<keyword evidence="5" id="KW-1185">Reference proteome</keyword>
<feature type="transmembrane region" description="Helical" evidence="2">
    <location>
        <begin position="31"/>
        <end position="52"/>
    </location>
</feature>
<name>A0AAE0L328_9CHLO</name>
<dbReference type="PROSITE" id="PS00018">
    <property type="entry name" value="EF_HAND_1"/>
    <property type="match status" value="1"/>
</dbReference>